<proteinExistence type="inferred from homology"/>
<dbReference type="InterPro" id="IPR006015">
    <property type="entry name" value="Universal_stress_UspA"/>
</dbReference>
<feature type="region of interest" description="Disordered" evidence="2">
    <location>
        <begin position="1"/>
        <end position="26"/>
    </location>
</feature>
<sequence>MPTAGRLSLPVAFGRPRATSHGSGTAQNDHLRAACIGAILHRYVKREGWRTCGCCGGHGRRQPGLLCASGRAELLVLGSRGRGGFHRLALGSVSHQLLRYSACPVAIVRPRPEPSPS</sequence>
<dbReference type="Proteomes" id="UP001601288">
    <property type="component" value="Unassembled WGS sequence"/>
</dbReference>
<dbReference type="PRINTS" id="PR01438">
    <property type="entry name" value="UNVRSLSTRESS"/>
</dbReference>
<dbReference type="Pfam" id="PF00582">
    <property type="entry name" value="Usp"/>
    <property type="match status" value="1"/>
</dbReference>
<dbReference type="InterPro" id="IPR014729">
    <property type="entry name" value="Rossmann-like_a/b/a_fold"/>
</dbReference>
<reference evidence="4 5" key="1">
    <citation type="submission" date="2024-10" db="EMBL/GenBank/DDBJ databases">
        <title>The Natural Products Discovery Center: Release of the First 8490 Sequenced Strains for Exploring Actinobacteria Biosynthetic Diversity.</title>
        <authorList>
            <person name="Kalkreuter E."/>
            <person name="Kautsar S.A."/>
            <person name="Yang D."/>
            <person name="Bader C.D."/>
            <person name="Teijaro C.N."/>
            <person name="Fluegel L."/>
            <person name="Davis C.M."/>
            <person name="Simpson J.R."/>
            <person name="Lauterbach L."/>
            <person name="Steele A.D."/>
            <person name="Gui C."/>
            <person name="Meng S."/>
            <person name="Li G."/>
            <person name="Viehrig K."/>
            <person name="Ye F."/>
            <person name="Su P."/>
            <person name="Kiefer A.F."/>
            <person name="Nichols A."/>
            <person name="Cepeda A.J."/>
            <person name="Yan W."/>
            <person name="Fan B."/>
            <person name="Jiang Y."/>
            <person name="Adhikari A."/>
            <person name="Zheng C.-J."/>
            <person name="Schuster L."/>
            <person name="Cowan T.M."/>
            <person name="Smanski M.J."/>
            <person name="Chevrette M.G."/>
            <person name="De Carvalho L.P.S."/>
            <person name="Shen B."/>
        </authorList>
    </citation>
    <scope>NUCLEOTIDE SEQUENCE [LARGE SCALE GENOMIC DNA]</scope>
    <source>
        <strain evidence="4 5">NPDC007066</strain>
    </source>
</reference>
<protein>
    <submittedName>
        <fullName evidence="4">Universal stress protein</fullName>
    </submittedName>
</protein>
<evidence type="ECO:0000256" key="1">
    <source>
        <dbReference type="ARBA" id="ARBA00008791"/>
    </source>
</evidence>
<dbReference type="RefSeq" id="WP_358281602.1">
    <property type="nucleotide sequence ID" value="NZ_JBEYGJ010000011.1"/>
</dbReference>
<dbReference type="EMBL" id="JBIAFP010000003">
    <property type="protein sequence ID" value="MFE9224346.1"/>
    <property type="molecule type" value="Genomic_DNA"/>
</dbReference>
<feature type="domain" description="UspA" evidence="3">
    <location>
        <begin position="68"/>
        <end position="109"/>
    </location>
</feature>
<keyword evidence="5" id="KW-1185">Reference proteome</keyword>
<evidence type="ECO:0000313" key="5">
    <source>
        <dbReference type="Proteomes" id="UP001601288"/>
    </source>
</evidence>
<accession>A0ABW6LB01</accession>
<comment type="caution">
    <text evidence="4">The sequence shown here is derived from an EMBL/GenBank/DDBJ whole genome shotgun (WGS) entry which is preliminary data.</text>
</comment>
<evidence type="ECO:0000313" key="4">
    <source>
        <dbReference type="EMBL" id="MFE9224346.1"/>
    </source>
</evidence>
<name>A0ABW6LB01_9ACTN</name>
<dbReference type="SUPFAM" id="SSF52402">
    <property type="entry name" value="Adenine nucleotide alpha hydrolases-like"/>
    <property type="match status" value="1"/>
</dbReference>
<evidence type="ECO:0000256" key="2">
    <source>
        <dbReference type="SAM" id="MobiDB-lite"/>
    </source>
</evidence>
<gene>
    <name evidence="4" type="ORF">ACFYM3_06850</name>
</gene>
<dbReference type="Gene3D" id="3.40.50.620">
    <property type="entry name" value="HUPs"/>
    <property type="match status" value="1"/>
</dbReference>
<organism evidence="4 5">
    <name type="scientific">Streptomyces massasporeus</name>
    <dbReference type="NCBI Taxonomy" id="67324"/>
    <lineage>
        <taxon>Bacteria</taxon>
        <taxon>Bacillati</taxon>
        <taxon>Actinomycetota</taxon>
        <taxon>Actinomycetes</taxon>
        <taxon>Kitasatosporales</taxon>
        <taxon>Streptomycetaceae</taxon>
        <taxon>Streptomyces</taxon>
    </lineage>
</organism>
<evidence type="ECO:0000259" key="3">
    <source>
        <dbReference type="Pfam" id="PF00582"/>
    </source>
</evidence>
<comment type="similarity">
    <text evidence="1">Belongs to the universal stress protein A family.</text>
</comment>
<dbReference type="InterPro" id="IPR006016">
    <property type="entry name" value="UspA"/>
</dbReference>